<keyword evidence="1" id="KW-0732">Signal</keyword>
<dbReference type="AlphaFoldDB" id="A0A0R2FFD4"/>
<accession>A0A0R2FFD4</accession>
<proteinExistence type="predicted"/>
<reference evidence="2 3" key="1">
    <citation type="journal article" date="2015" name="Genome Announc.">
        <title>Expanding the biotechnology potential of lactobacilli through comparative genomics of 213 strains and associated genera.</title>
        <authorList>
            <person name="Sun Z."/>
            <person name="Harris H.M."/>
            <person name="McCann A."/>
            <person name="Guo C."/>
            <person name="Argimon S."/>
            <person name="Zhang W."/>
            <person name="Yang X."/>
            <person name="Jeffery I.B."/>
            <person name="Cooney J.C."/>
            <person name="Kagawa T.F."/>
            <person name="Liu W."/>
            <person name="Song Y."/>
            <person name="Salvetti E."/>
            <person name="Wrobel A."/>
            <person name="Rasinkangas P."/>
            <person name="Parkhill J."/>
            <person name="Rea M.C."/>
            <person name="O'Sullivan O."/>
            <person name="Ritari J."/>
            <person name="Douillard F.P."/>
            <person name="Paul Ross R."/>
            <person name="Yang R."/>
            <person name="Briner A.E."/>
            <person name="Felis G.E."/>
            <person name="de Vos W.M."/>
            <person name="Barrangou R."/>
            <person name="Klaenhammer T.R."/>
            <person name="Caufield P.W."/>
            <person name="Cui Y."/>
            <person name="Zhang H."/>
            <person name="O'Toole P.W."/>
        </authorList>
    </citation>
    <scope>NUCLEOTIDE SEQUENCE [LARGE SCALE GENOMIC DNA]</scope>
    <source>
        <strain evidence="2 3">ATCC BAA-66</strain>
    </source>
</reference>
<evidence type="ECO:0000313" key="3">
    <source>
        <dbReference type="Proteomes" id="UP000051751"/>
    </source>
</evidence>
<feature type="chain" id="PRO_5006416960" description="Surface layer protein A domain-containing protein" evidence="1">
    <location>
        <begin position="32"/>
        <end position="202"/>
    </location>
</feature>
<dbReference type="EMBL" id="JQAT01000011">
    <property type="protein sequence ID" value="KRN27224.1"/>
    <property type="molecule type" value="Genomic_DNA"/>
</dbReference>
<dbReference type="RefSeq" id="WP_057771211.1">
    <property type="nucleotide sequence ID" value="NZ_JQAT01000011.1"/>
</dbReference>
<sequence length="202" mass="22198">MKKRLSFRFLLSCCAALLMGGLFLTATPVQADMPQYDTILPVQQPSVATITQTSVPVYNSPATVGTTQRLTGQYLAKGTAWKINRFIVVNRTDPLSTGWIDLGANQWVNMQDVIFTQLYRDANNTNVQRIYGITPIATITPAQSSVPVYNSPYTGAVPTGETLPAWSRWKILRIGHSIDGATYYDLGSNQWISATDAFFPGA</sequence>
<name>A0A0R2FFD4_9LACO</name>
<dbReference type="PATRIC" id="fig|81857.3.peg.720"/>
<evidence type="ECO:0000256" key="1">
    <source>
        <dbReference type="SAM" id="SignalP"/>
    </source>
</evidence>
<dbReference type="Proteomes" id="UP000051751">
    <property type="component" value="Unassembled WGS sequence"/>
</dbReference>
<organism evidence="2 3">
    <name type="scientific">Lactobacillus selangorensis</name>
    <dbReference type="NCBI Taxonomy" id="81857"/>
    <lineage>
        <taxon>Bacteria</taxon>
        <taxon>Bacillati</taxon>
        <taxon>Bacillota</taxon>
        <taxon>Bacilli</taxon>
        <taxon>Lactobacillales</taxon>
        <taxon>Lactobacillaceae</taxon>
        <taxon>Lactobacillus</taxon>
    </lineage>
</organism>
<protein>
    <recommendedName>
        <fullName evidence="4">Surface layer protein A domain-containing protein</fullName>
    </recommendedName>
</protein>
<gene>
    <name evidence="2" type="ORF">IV38_GL000716</name>
</gene>
<comment type="caution">
    <text evidence="2">The sequence shown here is derived from an EMBL/GenBank/DDBJ whole genome shotgun (WGS) entry which is preliminary data.</text>
</comment>
<evidence type="ECO:0008006" key="4">
    <source>
        <dbReference type="Google" id="ProtNLM"/>
    </source>
</evidence>
<feature type="signal peptide" evidence="1">
    <location>
        <begin position="1"/>
        <end position="31"/>
    </location>
</feature>
<evidence type="ECO:0000313" key="2">
    <source>
        <dbReference type="EMBL" id="KRN27224.1"/>
    </source>
</evidence>
<dbReference type="OrthoDB" id="2080739at2"/>